<sequence length="161" mass="18706">MTMNVSNQKLQDVWRECQRHVHHLRHALQSLEPELPLSGGRLAELDDEAVQDLDQFVLRFGKLQDAIGGRLLPAVLGYLQEPYEDRPMLDKLNRLEKLGYLPDVERWQELRAIRNRFAHDYPDDHEKNAALLNVAVESVTELVELLKRIEQKLDLPPLEEA</sequence>
<reference evidence="1 2" key="1">
    <citation type="submission" date="2016-10" db="EMBL/GenBank/DDBJ databases">
        <authorList>
            <person name="de Groot N.N."/>
        </authorList>
    </citation>
    <scope>NUCLEOTIDE SEQUENCE [LARGE SCALE GENOMIC DNA]</scope>
    <source>
        <strain evidence="1 2">DSM 19219</strain>
    </source>
</reference>
<dbReference type="EMBL" id="FNNI01000006">
    <property type="protein sequence ID" value="SDX54922.1"/>
    <property type="molecule type" value="Genomic_DNA"/>
</dbReference>
<dbReference type="STRING" id="574349.SAMN05443545_10645"/>
<gene>
    <name evidence="1" type="ORF">SAMN05443545_10645</name>
</gene>
<dbReference type="Gene3D" id="1.20.120.330">
    <property type="entry name" value="Nucleotidyltransferases domain 2"/>
    <property type="match status" value="1"/>
</dbReference>
<keyword evidence="2" id="KW-1185">Reference proteome</keyword>
<dbReference type="RefSeq" id="WP_217635529.1">
    <property type="nucleotide sequence ID" value="NZ_BMXH01000010.1"/>
</dbReference>
<dbReference type="Proteomes" id="UP000198500">
    <property type="component" value="Unassembled WGS sequence"/>
</dbReference>
<proteinExistence type="predicted"/>
<protein>
    <recommendedName>
        <fullName evidence="3">Nucleotidyltransferase substrate binding protein, HI0074 family</fullName>
    </recommendedName>
</protein>
<organism evidence="1 2">
    <name type="scientific">Aidingimonas halophila</name>
    <dbReference type="NCBI Taxonomy" id="574349"/>
    <lineage>
        <taxon>Bacteria</taxon>
        <taxon>Pseudomonadati</taxon>
        <taxon>Pseudomonadota</taxon>
        <taxon>Gammaproteobacteria</taxon>
        <taxon>Oceanospirillales</taxon>
        <taxon>Halomonadaceae</taxon>
        <taxon>Aidingimonas</taxon>
    </lineage>
</organism>
<evidence type="ECO:0000313" key="2">
    <source>
        <dbReference type="Proteomes" id="UP000198500"/>
    </source>
</evidence>
<evidence type="ECO:0008006" key="3">
    <source>
        <dbReference type="Google" id="ProtNLM"/>
    </source>
</evidence>
<evidence type="ECO:0000313" key="1">
    <source>
        <dbReference type="EMBL" id="SDX54922.1"/>
    </source>
</evidence>
<dbReference type="SUPFAM" id="SSF81593">
    <property type="entry name" value="Nucleotidyltransferase substrate binding subunit/domain"/>
    <property type="match status" value="1"/>
</dbReference>
<dbReference type="AlphaFoldDB" id="A0A1H3CKZ6"/>
<accession>A0A1H3CKZ6</accession>
<name>A0A1H3CKZ6_9GAMM</name>